<dbReference type="Proteomes" id="UP000829685">
    <property type="component" value="Unassembled WGS sequence"/>
</dbReference>
<organism evidence="3 4">
    <name type="scientific">Neoarthrinium moseri</name>
    <dbReference type="NCBI Taxonomy" id="1658444"/>
    <lineage>
        <taxon>Eukaryota</taxon>
        <taxon>Fungi</taxon>
        <taxon>Dikarya</taxon>
        <taxon>Ascomycota</taxon>
        <taxon>Pezizomycotina</taxon>
        <taxon>Sordariomycetes</taxon>
        <taxon>Xylariomycetidae</taxon>
        <taxon>Amphisphaeriales</taxon>
        <taxon>Apiosporaceae</taxon>
        <taxon>Neoarthrinium</taxon>
    </lineage>
</organism>
<reference evidence="3" key="1">
    <citation type="submission" date="2021-03" db="EMBL/GenBank/DDBJ databases">
        <title>Revisited historic fungal species revealed as producer of novel bioactive compounds through whole genome sequencing and comparative genomics.</title>
        <authorList>
            <person name="Vignolle G.A."/>
            <person name="Hochenegger N."/>
            <person name="Mach R.L."/>
            <person name="Mach-Aigner A.R."/>
            <person name="Javad Rahimi M."/>
            <person name="Salim K.A."/>
            <person name="Chan C.M."/>
            <person name="Lim L.B.L."/>
            <person name="Cai F."/>
            <person name="Druzhinina I.S."/>
            <person name="U'Ren J.M."/>
            <person name="Derntl C."/>
        </authorList>
    </citation>
    <scope>NUCLEOTIDE SEQUENCE</scope>
    <source>
        <strain evidence="3">TUCIM 5799</strain>
    </source>
</reference>
<evidence type="ECO:0000313" key="4">
    <source>
        <dbReference type="Proteomes" id="UP000829685"/>
    </source>
</evidence>
<evidence type="ECO:0000256" key="1">
    <source>
        <dbReference type="SAM" id="MobiDB-lite"/>
    </source>
</evidence>
<keyword evidence="2" id="KW-0472">Membrane</keyword>
<feature type="region of interest" description="Disordered" evidence="1">
    <location>
        <begin position="1"/>
        <end position="26"/>
    </location>
</feature>
<evidence type="ECO:0000256" key="2">
    <source>
        <dbReference type="SAM" id="Phobius"/>
    </source>
</evidence>
<proteinExistence type="predicted"/>
<dbReference type="AlphaFoldDB" id="A0A9P9WH55"/>
<gene>
    <name evidence="3" type="ORF">JX265_008719</name>
</gene>
<feature type="compositionally biased region" description="Pro residues" evidence="1">
    <location>
        <begin position="9"/>
        <end position="25"/>
    </location>
</feature>
<name>A0A9P9WH55_9PEZI</name>
<evidence type="ECO:0000313" key="3">
    <source>
        <dbReference type="EMBL" id="KAI1863502.1"/>
    </source>
</evidence>
<keyword evidence="2" id="KW-1133">Transmembrane helix</keyword>
<accession>A0A9P9WH55</accession>
<comment type="caution">
    <text evidence="3">The sequence shown here is derived from an EMBL/GenBank/DDBJ whole genome shotgun (WGS) entry which is preliminary data.</text>
</comment>
<protein>
    <submittedName>
        <fullName evidence="3">Uncharacterized protein</fullName>
    </submittedName>
</protein>
<dbReference type="EMBL" id="JAFIMR010000025">
    <property type="protein sequence ID" value="KAI1863502.1"/>
    <property type="molecule type" value="Genomic_DNA"/>
</dbReference>
<feature type="transmembrane region" description="Helical" evidence="2">
    <location>
        <begin position="40"/>
        <end position="63"/>
    </location>
</feature>
<keyword evidence="4" id="KW-1185">Reference proteome</keyword>
<sequence>MAKRTAKSNPPPSAPPPPGTSPPTGIPASALLHFARTHPLAYVLSHPPFVLGLAVVALFLYIVYQQRRHRDELCQIAAQIRQLGKTSDLVATGLEENERRVGSVAQKLEGVGDGLRGLDGLVMGIRDELARRDRGRRSREDRGRGGPPRLETILDTDGNGIYESAVEDVSFLRGR</sequence>
<keyword evidence="2" id="KW-0812">Transmembrane</keyword>